<sequence length="65" mass="7942">MFMVCPYQIKDLFVCLFRLYILEQFCRTFCPTAKIYWILNWLIDMGYENLILNSNKSNYDQFPVN</sequence>
<organism evidence="1 2">
    <name type="scientific">Brachionus plicatilis</name>
    <name type="common">Marine rotifer</name>
    <name type="synonym">Brachionus muelleri</name>
    <dbReference type="NCBI Taxonomy" id="10195"/>
    <lineage>
        <taxon>Eukaryota</taxon>
        <taxon>Metazoa</taxon>
        <taxon>Spiralia</taxon>
        <taxon>Gnathifera</taxon>
        <taxon>Rotifera</taxon>
        <taxon>Eurotatoria</taxon>
        <taxon>Monogononta</taxon>
        <taxon>Pseudotrocha</taxon>
        <taxon>Ploima</taxon>
        <taxon>Brachionidae</taxon>
        <taxon>Brachionus</taxon>
    </lineage>
</organism>
<keyword evidence="2" id="KW-1185">Reference proteome</keyword>
<accession>A0A3M7QNL0</accession>
<name>A0A3M7QNL0_BRAPC</name>
<dbReference type="AlphaFoldDB" id="A0A3M7QNL0"/>
<evidence type="ECO:0000313" key="1">
    <source>
        <dbReference type="EMBL" id="RNA12538.1"/>
    </source>
</evidence>
<gene>
    <name evidence="1" type="ORF">BpHYR1_041437</name>
</gene>
<proteinExistence type="predicted"/>
<dbReference type="EMBL" id="REGN01005664">
    <property type="protein sequence ID" value="RNA12538.1"/>
    <property type="molecule type" value="Genomic_DNA"/>
</dbReference>
<dbReference type="Proteomes" id="UP000276133">
    <property type="component" value="Unassembled WGS sequence"/>
</dbReference>
<protein>
    <submittedName>
        <fullName evidence="1">Uncharacterized protein</fullName>
    </submittedName>
</protein>
<reference evidence="1 2" key="1">
    <citation type="journal article" date="2018" name="Sci. Rep.">
        <title>Genomic signatures of local adaptation to the degree of environmental predictability in rotifers.</title>
        <authorList>
            <person name="Franch-Gras L."/>
            <person name="Hahn C."/>
            <person name="Garcia-Roger E.M."/>
            <person name="Carmona M.J."/>
            <person name="Serra M."/>
            <person name="Gomez A."/>
        </authorList>
    </citation>
    <scope>NUCLEOTIDE SEQUENCE [LARGE SCALE GENOMIC DNA]</scope>
    <source>
        <strain evidence="1">HYR1</strain>
    </source>
</reference>
<comment type="caution">
    <text evidence="1">The sequence shown here is derived from an EMBL/GenBank/DDBJ whole genome shotgun (WGS) entry which is preliminary data.</text>
</comment>
<evidence type="ECO:0000313" key="2">
    <source>
        <dbReference type="Proteomes" id="UP000276133"/>
    </source>
</evidence>